<accession>A0AAD8N1T0</accession>
<reference evidence="1" key="2">
    <citation type="submission" date="2023-05" db="EMBL/GenBank/DDBJ databases">
        <authorList>
            <person name="Schelkunov M.I."/>
        </authorList>
    </citation>
    <scope>NUCLEOTIDE SEQUENCE</scope>
    <source>
        <strain evidence="1">Hsosn_3</strain>
        <tissue evidence="1">Leaf</tissue>
    </source>
</reference>
<protein>
    <submittedName>
        <fullName evidence="1">Uncharacterized protein</fullName>
    </submittedName>
</protein>
<sequence length="103" mass="12083">MLCYSVVQYDIVPVCQMNLLRFLNRATTHTQNSRCHSPSSSSNSESEAREYKNLLGWFLVLKIRKSRTRNESYALVYNRSYVLQHGECKLFGRNNRQYNPIMG</sequence>
<dbReference type="Proteomes" id="UP001237642">
    <property type="component" value="Unassembled WGS sequence"/>
</dbReference>
<keyword evidence="2" id="KW-1185">Reference proteome</keyword>
<reference evidence="1" key="1">
    <citation type="submission" date="2023-02" db="EMBL/GenBank/DDBJ databases">
        <title>Genome of toxic invasive species Heracleum sosnowskyi carries increased number of genes despite the absence of recent whole-genome duplications.</title>
        <authorList>
            <person name="Schelkunov M."/>
            <person name="Shtratnikova V."/>
            <person name="Makarenko M."/>
            <person name="Klepikova A."/>
            <person name="Omelchenko D."/>
            <person name="Novikova G."/>
            <person name="Obukhova E."/>
            <person name="Bogdanov V."/>
            <person name="Penin A."/>
            <person name="Logacheva M."/>
        </authorList>
    </citation>
    <scope>NUCLEOTIDE SEQUENCE</scope>
    <source>
        <strain evidence="1">Hsosn_3</strain>
        <tissue evidence="1">Leaf</tissue>
    </source>
</reference>
<dbReference type="EMBL" id="JAUIZM010000002">
    <property type="protein sequence ID" value="KAK1398655.1"/>
    <property type="molecule type" value="Genomic_DNA"/>
</dbReference>
<organism evidence="1 2">
    <name type="scientific">Heracleum sosnowskyi</name>
    <dbReference type="NCBI Taxonomy" id="360622"/>
    <lineage>
        <taxon>Eukaryota</taxon>
        <taxon>Viridiplantae</taxon>
        <taxon>Streptophyta</taxon>
        <taxon>Embryophyta</taxon>
        <taxon>Tracheophyta</taxon>
        <taxon>Spermatophyta</taxon>
        <taxon>Magnoliopsida</taxon>
        <taxon>eudicotyledons</taxon>
        <taxon>Gunneridae</taxon>
        <taxon>Pentapetalae</taxon>
        <taxon>asterids</taxon>
        <taxon>campanulids</taxon>
        <taxon>Apiales</taxon>
        <taxon>Apiaceae</taxon>
        <taxon>Apioideae</taxon>
        <taxon>apioid superclade</taxon>
        <taxon>Tordylieae</taxon>
        <taxon>Tordyliinae</taxon>
        <taxon>Heracleum</taxon>
    </lineage>
</organism>
<gene>
    <name evidence="1" type="ORF">POM88_008518</name>
</gene>
<evidence type="ECO:0000313" key="2">
    <source>
        <dbReference type="Proteomes" id="UP001237642"/>
    </source>
</evidence>
<dbReference type="AlphaFoldDB" id="A0AAD8N1T0"/>
<evidence type="ECO:0000313" key="1">
    <source>
        <dbReference type="EMBL" id="KAK1398655.1"/>
    </source>
</evidence>
<name>A0AAD8N1T0_9APIA</name>
<comment type="caution">
    <text evidence="1">The sequence shown here is derived from an EMBL/GenBank/DDBJ whole genome shotgun (WGS) entry which is preliminary data.</text>
</comment>
<proteinExistence type="predicted"/>